<feature type="region of interest" description="Disordered" evidence="1">
    <location>
        <begin position="1"/>
        <end position="24"/>
    </location>
</feature>
<protein>
    <submittedName>
        <fullName evidence="2">9244_t:CDS:1</fullName>
    </submittedName>
</protein>
<dbReference type="Proteomes" id="UP000789901">
    <property type="component" value="Unassembled WGS sequence"/>
</dbReference>
<comment type="caution">
    <text evidence="2">The sequence shown here is derived from an EMBL/GenBank/DDBJ whole genome shotgun (WGS) entry which is preliminary data.</text>
</comment>
<keyword evidence="3" id="KW-1185">Reference proteome</keyword>
<dbReference type="EMBL" id="CAJVQB010052248">
    <property type="protein sequence ID" value="CAG8835831.1"/>
    <property type="molecule type" value="Genomic_DNA"/>
</dbReference>
<evidence type="ECO:0000313" key="3">
    <source>
        <dbReference type="Proteomes" id="UP000789901"/>
    </source>
</evidence>
<organism evidence="2 3">
    <name type="scientific">Gigaspora margarita</name>
    <dbReference type="NCBI Taxonomy" id="4874"/>
    <lineage>
        <taxon>Eukaryota</taxon>
        <taxon>Fungi</taxon>
        <taxon>Fungi incertae sedis</taxon>
        <taxon>Mucoromycota</taxon>
        <taxon>Glomeromycotina</taxon>
        <taxon>Glomeromycetes</taxon>
        <taxon>Diversisporales</taxon>
        <taxon>Gigasporaceae</taxon>
        <taxon>Gigaspora</taxon>
    </lineage>
</organism>
<reference evidence="2 3" key="1">
    <citation type="submission" date="2021-06" db="EMBL/GenBank/DDBJ databases">
        <authorList>
            <person name="Kallberg Y."/>
            <person name="Tangrot J."/>
            <person name="Rosling A."/>
        </authorList>
    </citation>
    <scope>NUCLEOTIDE SEQUENCE [LARGE SCALE GENOMIC DNA]</scope>
    <source>
        <strain evidence="2 3">120-4 pot B 10/14</strain>
    </source>
</reference>
<evidence type="ECO:0000313" key="2">
    <source>
        <dbReference type="EMBL" id="CAG8835831.1"/>
    </source>
</evidence>
<name>A0ABN7WMP4_GIGMA</name>
<proteinExistence type="predicted"/>
<accession>A0ABN7WMP4</accession>
<evidence type="ECO:0000256" key="1">
    <source>
        <dbReference type="SAM" id="MobiDB-lite"/>
    </source>
</evidence>
<gene>
    <name evidence="2" type="ORF">GMARGA_LOCUS32751</name>
</gene>
<sequence>MPQDSTKIEKEMPNNNTKAKESPLIMKKEVQIRHQIMKEEVTEINNITTKMKK</sequence>